<name>A0ABT6N9S5_9FIRM</name>
<dbReference type="GO" id="GO:0008168">
    <property type="term" value="F:methyltransferase activity"/>
    <property type="evidence" value="ECO:0007669"/>
    <property type="project" value="UniProtKB-KW"/>
</dbReference>
<keyword evidence="1" id="KW-0966">Cell projection</keyword>
<dbReference type="Proteomes" id="UP001158045">
    <property type="component" value="Unassembled WGS sequence"/>
</dbReference>
<evidence type="ECO:0000313" key="2">
    <source>
        <dbReference type="Proteomes" id="UP001158045"/>
    </source>
</evidence>
<dbReference type="NCBIfam" id="NF038110">
    <property type="entry name" value="Lys_methyl_FliB"/>
    <property type="match status" value="1"/>
</dbReference>
<sequence>MLNFKCVGGSCEDNCCIGWDVDIDKKTYLKYQKVQEPRMKNEFKKYIHINTNCYDPVVDYAYASLDDSRRCQFLNSENLCMIHKHMGESYLSNVCTNFPRITNKIDGKLEQSATPSCPEIARKIVSDPDAMQLVEIDEENINELLTYKIKQNDKLYKNTLIANLKLVRDQAMKILSSECYSVEISLVILSNFIEDCFMLEKNKTLNLLEEVIEKYDRYMNSNKTRSDFFISKKYNLFDDASFISYTDYLLKHLSGIGASDSARFLEITQIASTGNINIGTQNYKTFLNQSSYILKNYFVNHVFRTLFPFSEGENIKEALWLLLIRYGIIKRHLIGLMGQEKSLSEQEIAEYLQVVSKVIEHHKHFEYSMIEQMRREKSQTKKLIELLLETMVDS</sequence>
<keyword evidence="1" id="KW-0808">Transferase</keyword>
<keyword evidence="1" id="KW-0282">Flagellum</keyword>
<proteinExistence type="predicted"/>
<dbReference type="EC" id="2.1.1.-" evidence="1"/>
<dbReference type="RefSeq" id="WP_281092955.1">
    <property type="nucleotide sequence ID" value="NZ_JARYZI010000001.1"/>
</dbReference>
<protein>
    <submittedName>
        <fullName evidence="1">Flagellin lysine-N-methylase</fullName>
        <ecNumber evidence="1">2.1.1.-</ecNumber>
    </submittedName>
</protein>
<accession>A0ABT6N9S5</accession>
<dbReference type="EMBL" id="JARYZI010000001">
    <property type="protein sequence ID" value="MDH8677157.1"/>
    <property type="molecule type" value="Genomic_DNA"/>
</dbReference>
<gene>
    <name evidence="1" type="primary">fliB</name>
    <name evidence="1" type="ORF">QE109_03300</name>
</gene>
<keyword evidence="1" id="KW-0489">Methyltransferase</keyword>
<reference evidence="1 2" key="1">
    <citation type="submission" date="2023-04" db="EMBL/GenBank/DDBJ databases">
        <title>Fusibacter bizertensis strain WBS, isolated from littoral bottom sediments of the Arctic seas - biochemical and genomic analysis.</title>
        <authorList>
            <person name="Brioukhanov A.L."/>
        </authorList>
    </citation>
    <scope>NUCLEOTIDE SEQUENCE [LARGE SCALE GENOMIC DNA]</scope>
    <source>
        <strain evidence="1 2">WBS</strain>
    </source>
</reference>
<keyword evidence="2" id="KW-1185">Reference proteome</keyword>
<organism evidence="1 2">
    <name type="scientific">Fusibacter bizertensis</name>
    <dbReference type="NCBI Taxonomy" id="1488331"/>
    <lineage>
        <taxon>Bacteria</taxon>
        <taxon>Bacillati</taxon>
        <taxon>Bacillota</taxon>
        <taxon>Clostridia</taxon>
        <taxon>Eubacteriales</taxon>
        <taxon>Eubacteriales Family XII. Incertae Sedis</taxon>
        <taxon>Fusibacter</taxon>
    </lineage>
</organism>
<evidence type="ECO:0000313" key="1">
    <source>
        <dbReference type="EMBL" id="MDH8677157.1"/>
    </source>
</evidence>
<dbReference type="GO" id="GO:0032259">
    <property type="term" value="P:methylation"/>
    <property type="evidence" value="ECO:0007669"/>
    <property type="project" value="UniProtKB-KW"/>
</dbReference>
<keyword evidence="1" id="KW-0969">Cilium</keyword>
<comment type="caution">
    <text evidence="1">The sequence shown here is derived from an EMBL/GenBank/DDBJ whole genome shotgun (WGS) entry which is preliminary data.</text>
</comment>